<reference evidence="2 3" key="1">
    <citation type="submission" date="2020-02" db="EMBL/GenBank/DDBJ databases">
        <title>Genome assembly of a novel Clostridium senegalense strain.</title>
        <authorList>
            <person name="Gupta T.B."/>
            <person name="Jauregui R."/>
            <person name="Maclean P."/>
            <person name="Nawarathana A."/>
            <person name="Brightwell G."/>
        </authorList>
    </citation>
    <scope>NUCLEOTIDE SEQUENCE [LARGE SCALE GENOMIC DNA]</scope>
    <source>
        <strain evidence="2 3">AGRFS4</strain>
    </source>
</reference>
<comment type="caution">
    <text evidence="2">The sequence shown here is derived from an EMBL/GenBank/DDBJ whole genome shotgun (WGS) entry which is preliminary data.</text>
</comment>
<dbReference type="AlphaFoldDB" id="A0A6M0GZD9"/>
<dbReference type="Pfam" id="PF21778">
    <property type="entry name" value="DUF6873"/>
    <property type="match status" value="1"/>
</dbReference>
<organism evidence="2 3">
    <name type="scientific">Clostridium senegalense</name>
    <dbReference type="NCBI Taxonomy" id="1465809"/>
    <lineage>
        <taxon>Bacteria</taxon>
        <taxon>Bacillati</taxon>
        <taxon>Bacillota</taxon>
        <taxon>Clostridia</taxon>
        <taxon>Eubacteriales</taxon>
        <taxon>Clostridiaceae</taxon>
        <taxon>Clostridium</taxon>
    </lineage>
</organism>
<sequence>MKLALVDFRISQEELRALENLNCIVMKCPPCNKLYDAVCGHPDMLLTVISNNKLIVHPDMNTDFINVLKNKYNISFMYSNNRLTDKYPYDIFLNAVNLDNYFIHTLKYTDKKLLNLVSHKNLINVKQGYTKCSTAIINEEALITTDKSIYSALSHHDLDVLLLPSGDINLPGLDYGFIGGTCGLLDTKHLVFYGSLNQYKFKDDILNFLDKHNVTPIYLSNTTLIDRGSIFFLDI</sequence>
<dbReference type="RefSeq" id="WP_199869225.1">
    <property type="nucleotide sequence ID" value="NZ_JAAGPU010000003.1"/>
</dbReference>
<feature type="domain" description="DUF6873" evidence="1">
    <location>
        <begin position="5"/>
        <end position="231"/>
    </location>
</feature>
<dbReference type="InterPro" id="IPR049238">
    <property type="entry name" value="DUF6873"/>
</dbReference>
<keyword evidence="3" id="KW-1185">Reference proteome</keyword>
<dbReference type="Proteomes" id="UP000481872">
    <property type="component" value="Unassembled WGS sequence"/>
</dbReference>
<dbReference type="EMBL" id="JAAGPU010000003">
    <property type="protein sequence ID" value="NEU03956.1"/>
    <property type="molecule type" value="Genomic_DNA"/>
</dbReference>
<evidence type="ECO:0000313" key="3">
    <source>
        <dbReference type="Proteomes" id="UP000481872"/>
    </source>
</evidence>
<proteinExistence type="predicted"/>
<evidence type="ECO:0000313" key="2">
    <source>
        <dbReference type="EMBL" id="NEU03956.1"/>
    </source>
</evidence>
<name>A0A6M0GZD9_9CLOT</name>
<accession>A0A6M0GZD9</accession>
<gene>
    <name evidence="2" type="ORF">G3M99_03595</name>
</gene>
<protein>
    <recommendedName>
        <fullName evidence="1">DUF6873 domain-containing protein</fullName>
    </recommendedName>
</protein>
<evidence type="ECO:0000259" key="1">
    <source>
        <dbReference type="Pfam" id="PF21778"/>
    </source>
</evidence>